<dbReference type="PROSITE" id="PS00615">
    <property type="entry name" value="C_TYPE_LECTIN_1"/>
    <property type="match status" value="1"/>
</dbReference>
<dbReference type="SMART" id="SM00034">
    <property type="entry name" value="CLECT"/>
    <property type="match status" value="1"/>
</dbReference>
<dbReference type="Proteomes" id="UP001347796">
    <property type="component" value="Unassembled WGS sequence"/>
</dbReference>
<accession>A0AAN8PNK6</accession>
<keyword evidence="5" id="KW-1185">Reference proteome</keyword>
<dbReference type="Gene3D" id="3.10.100.10">
    <property type="entry name" value="Mannose-Binding Protein A, subunit A"/>
    <property type="match status" value="1"/>
</dbReference>
<dbReference type="EMBL" id="JAZGQO010000011">
    <property type="protein sequence ID" value="KAK6172890.1"/>
    <property type="molecule type" value="Genomic_DNA"/>
</dbReference>
<dbReference type="InterPro" id="IPR001304">
    <property type="entry name" value="C-type_lectin-like"/>
</dbReference>
<dbReference type="PROSITE" id="PS50041">
    <property type="entry name" value="C_TYPE_LECTIN_2"/>
    <property type="match status" value="1"/>
</dbReference>
<comment type="caution">
    <text evidence="4">The sequence shown here is derived from an EMBL/GenBank/DDBJ whole genome shotgun (WGS) entry which is preliminary data.</text>
</comment>
<proteinExistence type="predicted"/>
<name>A0AAN8PNK6_PATCE</name>
<dbReference type="AlphaFoldDB" id="A0AAN8PNK6"/>
<feature type="compositionally biased region" description="Polar residues" evidence="2">
    <location>
        <begin position="143"/>
        <end position="164"/>
    </location>
</feature>
<evidence type="ECO:0000259" key="3">
    <source>
        <dbReference type="PROSITE" id="PS50041"/>
    </source>
</evidence>
<dbReference type="CDD" id="cd00037">
    <property type="entry name" value="CLECT"/>
    <property type="match status" value="1"/>
</dbReference>
<protein>
    <recommendedName>
        <fullName evidence="3">C-type lectin domain-containing protein</fullName>
    </recommendedName>
</protein>
<dbReference type="InterPro" id="IPR016187">
    <property type="entry name" value="CTDL_fold"/>
</dbReference>
<gene>
    <name evidence="4" type="ORF">SNE40_016460</name>
</gene>
<feature type="domain" description="C-type lectin" evidence="3">
    <location>
        <begin position="15"/>
        <end position="127"/>
    </location>
</feature>
<dbReference type="PANTHER" id="PTHR22803">
    <property type="entry name" value="MANNOSE, PHOSPHOLIPASE, LECTIN RECEPTOR RELATED"/>
    <property type="match status" value="1"/>
</dbReference>
<dbReference type="Pfam" id="PF00059">
    <property type="entry name" value="Lectin_C"/>
    <property type="match status" value="1"/>
</dbReference>
<dbReference type="InterPro" id="IPR016186">
    <property type="entry name" value="C-type_lectin-like/link_sf"/>
</dbReference>
<organism evidence="4 5">
    <name type="scientific">Patella caerulea</name>
    <name type="common">Rayed Mediterranean limpet</name>
    <dbReference type="NCBI Taxonomy" id="87958"/>
    <lineage>
        <taxon>Eukaryota</taxon>
        <taxon>Metazoa</taxon>
        <taxon>Spiralia</taxon>
        <taxon>Lophotrochozoa</taxon>
        <taxon>Mollusca</taxon>
        <taxon>Gastropoda</taxon>
        <taxon>Patellogastropoda</taxon>
        <taxon>Patelloidea</taxon>
        <taxon>Patellidae</taxon>
        <taxon>Patella</taxon>
    </lineage>
</organism>
<evidence type="ECO:0000256" key="1">
    <source>
        <dbReference type="ARBA" id="ARBA00023157"/>
    </source>
</evidence>
<sequence length="280" mass="30983">MLYHIIVFKSVSTSFVYGNYKGTYEDSKQHCEGLGLQVIKLETQNDVEELNNWIGNNKEVEFAWLGMKYINSEFKWFDGTSLAVSNWDDVHDDEPDNLDTQHCAVIRQADLKWDSRTCQSNFTAVCQTVKAVGGNQAPASDADNANPSNEPASDQTKGDTSVSDADQVPRTQDEAVTVTEPGSYQTKDDASVQEGAEAVTQSPNLSVRTIQFGVFAKNRYLDHTPLFSKSNTGPVQCAITCSRNTQCSYFVIEASACNIYQATDPLLMVDKIGSSIWKRS</sequence>
<evidence type="ECO:0000313" key="4">
    <source>
        <dbReference type="EMBL" id="KAK6172890.1"/>
    </source>
</evidence>
<dbReference type="InterPro" id="IPR050111">
    <property type="entry name" value="C-type_lectin/snaclec_domain"/>
</dbReference>
<reference evidence="4 5" key="1">
    <citation type="submission" date="2024-01" db="EMBL/GenBank/DDBJ databases">
        <title>The genome of the rayed Mediterranean limpet Patella caerulea (Linnaeus, 1758).</title>
        <authorList>
            <person name="Anh-Thu Weber A."/>
            <person name="Halstead-Nussloch G."/>
        </authorList>
    </citation>
    <scope>NUCLEOTIDE SEQUENCE [LARGE SCALE GENOMIC DNA]</scope>
    <source>
        <strain evidence="4">AATW-2023a</strain>
        <tissue evidence="4">Whole specimen</tissue>
    </source>
</reference>
<evidence type="ECO:0000313" key="5">
    <source>
        <dbReference type="Proteomes" id="UP001347796"/>
    </source>
</evidence>
<keyword evidence="1" id="KW-1015">Disulfide bond</keyword>
<dbReference type="SUPFAM" id="SSF56436">
    <property type="entry name" value="C-type lectin-like"/>
    <property type="match status" value="1"/>
</dbReference>
<dbReference type="InterPro" id="IPR018378">
    <property type="entry name" value="C-type_lectin_CS"/>
</dbReference>
<evidence type="ECO:0000256" key="2">
    <source>
        <dbReference type="SAM" id="MobiDB-lite"/>
    </source>
</evidence>
<feature type="region of interest" description="Disordered" evidence="2">
    <location>
        <begin position="135"/>
        <end position="199"/>
    </location>
</feature>